<gene>
    <name evidence="10" type="ORF">SAMN02746066_02367</name>
</gene>
<dbReference type="InterPro" id="IPR004685">
    <property type="entry name" value="Brnchd-chn_aa_trnsp_Livcs"/>
</dbReference>
<evidence type="ECO:0000256" key="6">
    <source>
        <dbReference type="ARBA" id="ARBA00022970"/>
    </source>
</evidence>
<feature type="transmembrane region" description="Helical" evidence="9">
    <location>
        <begin position="372"/>
        <end position="390"/>
    </location>
</feature>
<dbReference type="EMBL" id="FRCP01000012">
    <property type="protein sequence ID" value="SHM55536.1"/>
    <property type="molecule type" value="Genomic_DNA"/>
</dbReference>
<dbReference type="OrthoDB" id="9783920at2"/>
<feature type="transmembrane region" description="Helical" evidence="9">
    <location>
        <begin position="319"/>
        <end position="340"/>
    </location>
</feature>
<keyword evidence="8 9" id="KW-0472">Membrane</keyword>
<evidence type="ECO:0000256" key="8">
    <source>
        <dbReference type="ARBA" id="ARBA00023136"/>
    </source>
</evidence>
<dbReference type="GO" id="GO:0015818">
    <property type="term" value="P:isoleucine transport"/>
    <property type="evidence" value="ECO:0007669"/>
    <property type="project" value="TreeGrafter"/>
</dbReference>
<evidence type="ECO:0000313" key="10">
    <source>
        <dbReference type="EMBL" id="SHM55536.1"/>
    </source>
</evidence>
<evidence type="ECO:0000256" key="7">
    <source>
        <dbReference type="ARBA" id="ARBA00022989"/>
    </source>
</evidence>
<dbReference type="Proteomes" id="UP000184038">
    <property type="component" value="Unassembled WGS sequence"/>
</dbReference>
<evidence type="ECO:0000256" key="3">
    <source>
        <dbReference type="ARBA" id="ARBA00022448"/>
    </source>
</evidence>
<keyword evidence="3 9" id="KW-0813">Transport</keyword>
<comment type="similarity">
    <text evidence="2 9">Belongs to the branched chain amino acid transporter family.</text>
</comment>
<comment type="subcellular location">
    <subcellularLocation>
        <location evidence="1 9">Cell membrane</location>
        <topology evidence="1 9">Multi-pass membrane protein</topology>
    </subcellularLocation>
</comment>
<feature type="transmembrane region" description="Helical" evidence="9">
    <location>
        <begin position="276"/>
        <end position="298"/>
    </location>
</feature>
<keyword evidence="6 9" id="KW-0029">Amino-acid transport</keyword>
<feature type="transmembrane region" description="Helical" evidence="9">
    <location>
        <begin position="232"/>
        <end position="256"/>
    </location>
</feature>
<sequence>MIEKFNFKTKLLMGFTLFSMFFGAGNLIFPPYLGAQAGSHTWTAFLGFAASAVGLPVLGVVAVTLSGGLNELASRVHKKFAFVYILVLYLAIGPCLAIPRTASTSFSIVLKPFMPEGISLGPIQLVYSLLFFTIAALVAMHPERLTEYLGKWLTPILLFLIVFIFVGTLMKPEGGAAVPSESYLKMASVQGFLDGYQTMDTLAALNFGIIVAMNIQARGIKKEKSVMNETIWAGWIAGIVLLIVYAMLTFVGMNSGKNFPETTNGTEVLMKMSEFLFGRMGMIILAASFLIACFNTCVGLFSCCGKYFNGIFPRISHKVWVWSFAAVSVVIANIGLNAILKFSVPVLNAIYPLAILLIVLAFTHRLFKRFEYVYPCSAAFCGISSMLLVLEQQKLLFPGISKFLRMIPGHAIGFGWLIPTLAGIVLGVVFSRKKGSI</sequence>
<accession>A0A1M7JRB4</accession>
<dbReference type="GO" id="GO:0005886">
    <property type="term" value="C:plasma membrane"/>
    <property type="evidence" value="ECO:0007669"/>
    <property type="project" value="UniProtKB-SubCell"/>
</dbReference>
<dbReference type="PANTHER" id="PTHR30588:SF0">
    <property type="entry name" value="BRANCHED-CHAIN AMINO ACID PERMEASE BRNQ"/>
    <property type="match status" value="1"/>
</dbReference>
<organism evidence="10 11">
    <name type="scientific">Anaerosporobacter mobilis DSM 15930</name>
    <dbReference type="NCBI Taxonomy" id="1120996"/>
    <lineage>
        <taxon>Bacteria</taxon>
        <taxon>Bacillati</taxon>
        <taxon>Bacillota</taxon>
        <taxon>Clostridia</taxon>
        <taxon>Lachnospirales</taxon>
        <taxon>Lachnospiraceae</taxon>
        <taxon>Anaerosporobacter</taxon>
    </lineage>
</organism>
<dbReference type="Pfam" id="PF05525">
    <property type="entry name" value="Branch_AA_trans"/>
    <property type="match status" value="1"/>
</dbReference>
<feature type="transmembrane region" description="Helical" evidence="9">
    <location>
        <begin position="119"/>
        <end position="140"/>
    </location>
</feature>
<keyword evidence="7 9" id="KW-1133">Transmembrane helix</keyword>
<evidence type="ECO:0000256" key="1">
    <source>
        <dbReference type="ARBA" id="ARBA00004651"/>
    </source>
</evidence>
<comment type="function">
    <text evidence="9">Component of the transport system for branched-chain amino acids.</text>
</comment>
<evidence type="ECO:0000256" key="9">
    <source>
        <dbReference type="RuleBase" id="RU362122"/>
    </source>
</evidence>
<evidence type="ECO:0000256" key="5">
    <source>
        <dbReference type="ARBA" id="ARBA00022692"/>
    </source>
</evidence>
<feature type="transmembrane region" description="Helical" evidence="9">
    <location>
        <begin position="12"/>
        <end position="33"/>
    </location>
</feature>
<feature type="transmembrane region" description="Helical" evidence="9">
    <location>
        <begin position="410"/>
        <end position="430"/>
    </location>
</feature>
<keyword evidence="11" id="KW-1185">Reference proteome</keyword>
<dbReference type="AlphaFoldDB" id="A0A1M7JRB4"/>
<evidence type="ECO:0000313" key="11">
    <source>
        <dbReference type="Proteomes" id="UP000184038"/>
    </source>
</evidence>
<feature type="transmembrane region" description="Helical" evidence="9">
    <location>
        <begin position="346"/>
        <end position="363"/>
    </location>
</feature>
<name>A0A1M7JRB4_9FIRM</name>
<proteinExistence type="inferred from homology"/>
<protein>
    <recommendedName>
        <fullName evidence="9">Branched-chain amino acid transport system carrier protein</fullName>
    </recommendedName>
</protein>
<dbReference type="RefSeq" id="WP_073287901.1">
    <property type="nucleotide sequence ID" value="NZ_FRCP01000012.1"/>
</dbReference>
<dbReference type="GO" id="GO:0015190">
    <property type="term" value="F:L-leucine transmembrane transporter activity"/>
    <property type="evidence" value="ECO:0007669"/>
    <property type="project" value="TreeGrafter"/>
</dbReference>
<feature type="transmembrane region" description="Helical" evidence="9">
    <location>
        <begin position="152"/>
        <end position="170"/>
    </location>
</feature>
<feature type="transmembrane region" description="Helical" evidence="9">
    <location>
        <begin position="202"/>
        <end position="220"/>
    </location>
</feature>
<dbReference type="NCBIfam" id="TIGR00796">
    <property type="entry name" value="livcs"/>
    <property type="match status" value="1"/>
</dbReference>
<dbReference type="GO" id="GO:0005304">
    <property type="term" value="F:L-valine transmembrane transporter activity"/>
    <property type="evidence" value="ECO:0007669"/>
    <property type="project" value="TreeGrafter"/>
</dbReference>
<reference evidence="10 11" key="1">
    <citation type="submission" date="2016-11" db="EMBL/GenBank/DDBJ databases">
        <authorList>
            <person name="Jaros S."/>
            <person name="Januszkiewicz K."/>
            <person name="Wedrychowicz H."/>
        </authorList>
    </citation>
    <scope>NUCLEOTIDE SEQUENCE [LARGE SCALE GENOMIC DNA]</scope>
    <source>
        <strain evidence="10 11">DSM 15930</strain>
    </source>
</reference>
<feature type="transmembrane region" description="Helical" evidence="9">
    <location>
        <begin position="45"/>
        <end position="69"/>
    </location>
</feature>
<feature type="transmembrane region" description="Helical" evidence="9">
    <location>
        <begin position="81"/>
        <end position="99"/>
    </location>
</feature>
<dbReference type="GO" id="GO:0015188">
    <property type="term" value="F:L-isoleucine transmembrane transporter activity"/>
    <property type="evidence" value="ECO:0007669"/>
    <property type="project" value="TreeGrafter"/>
</dbReference>
<dbReference type="GO" id="GO:0015820">
    <property type="term" value="P:L-leucine transport"/>
    <property type="evidence" value="ECO:0007669"/>
    <property type="project" value="TreeGrafter"/>
</dbReference>
<evidence type="ECO:0000256" key="4">
    <source>
        <dbReference type="ARBA" id="ARBA00022475"/>
    </source>
</evidence>
<dbReference type="PANTHER" id="PTHR30588">
    <property type="entry name" value="BRANCHED-CHAIN AMINO ACID TRANSPORT SYSTEM 2 CARRIER PROTEIN"/>
    <property type="match status" value="1"/>
</dbReference>
<keyword evidence="5 9" id="KW-0812">Transmembrane</keyword>
<dbReference type="STRING" id="1120996.SAMN02746066_02367"/>
<evidence type="ECO:0000256" key="2">
    <source>
        <dbReference type="ARBA" id="ARBA00008540"/>
    </source>
</evidence>
<keyword evidence="4" id="KW-1003">Cell membrane</keyword>